<dbReference type="Gene3D" id="3.30.70.1230">
    <property type="entry name" value="Nucleotide cyclase"/>
    <property type="match status" value="1"/>
</dbReference>
<feature type="transmembrane region" description="Helical" evidence="1">
    <location>
        <begin position="400"/>
        <end position="418"/>
    </location>
</feature>
<evidence type="ECO:0000313" key="3">
    <source>
        <dbReference type="EMBL" id="QNQ11061.1"/>
    </source>
</evidence>
<evidence type="ECO:0000313" key="4">
    <source>
        <dbReference type="Proteomes" id="UP000516148"/>
    </source>
</evidence>
<sequence>MGKGEMAGMPLRKLLRGKGVLVLPGVAALLLVALLQFIGLAPLDRVGLLLFDSYQRATPRPSEDAPVRIVDIDDETIRRLGQWPWPRTDVARLTRILTDAGASAIAFDIVFSESDRTSPTRLAERLQRDNSAPAVLAALRSLPDNDAAFAQTIAMSPVTLGYFLTRSGKGPTVEPKAGMAVAGSQPDAGVTRYSNAIQPIAPLRDAARGLGFVSLVGDSDGILRKAPLIASQNGQLLPSLAVEALRTAQGAGSVMVKSSDASGELGGSGAAVVSLKIGQFEIPTTPAGELWMHYTPPRPDRIVPAWKILSGALTQAELEKKFAGRIIFVGAGAVGLRDLVSTPMQDHDLGVMVHAQAVEQMILGQFVTKPDWAVGLERALLLVLGLSMALLLPRLGATRGAMLGLVLVGAMLAGSWFAYSRQHYLLDPTYPVLALVLVYICSTGFTYYREEQQRAYIHHAFDRYLSPTLVKRIVDDPGQLELGGEEREMTVLFCDIRSFSRISETLTPKQIIRFLIAFLTPMCDILLDRKATIDKFIGDAILAFWNAPLDDPDQYANAARGALAMVARLEQLNIDMPTQGTEPWPGTVNIGIGLNAGPCCVGNMGSAQRLSYSLIGDTVNLASRIEGLTKYYGVRIAMGEALQQHLPDFAIVTLDRVRVVGRDAPETVFALLGDEALATTPDYRAFADRHARMIEAYWAQDWAMAAGMLDVGAADAAVHGLAQHYCLMRERVGRFQADPPSGNWDGVFEATEK</sequence>
<dbReference type="SMART" id="SM01080">
    <property type="entry name" value="CHASE2"/>
    <property type="match status" value="1"/>
</dbReference>
<dbReference type="InterPro" id="IPR029787">
    <property type="entry name" value="Nucleotide_cyclase"/>
</dbReference>
<dbReference type="RefSeq" id="WP_187763347.1">
    <property type="nucleotide sequence ID" value="NZ_CP061038.1"/>
</dbReference>
<dbReference type="Proteomes" id="UP000516148">
    <property type="component" value="Chromosome"/>
</dbReference>
<dbReference type="CDD" id="cd07302">
    <property type="entry name" value="CHD"/>
    <property type="match status" value="1"/>
</dbReference>
<dbReference type="EMBL" id="CP061038">
    <property type="protein sequence ID" value="QNQ11061.1"/>
    <property type="molecule type" value="Genomic_DNA"/>
</dbReference>
<dbReference type="GO" id="GO:0006171">
    <property type="term" value="P:cAMP biosynthetic process"/>
    <property type="evidence" value="ECO:0007669"/>
    <property type="project" value="TreeGrafter"/>
</dbReference>
<feature type="transmembrane region" description="Helical" evidence="1">
    <location>
        <begin position="372"/>
        <end position="393"/>
    </location>
</feature>
<dbReference type="Pfam" id="PF05226">
    <property type="entry name" value="CHASE2"/>
    <property type="match status" value="1"/>
</dbReference>
<dbReference type="GO" id="GO:0004016">
    <property type="term" value="F:adenylate cyclase activity"/>
    <property type="evidence" value="ECO:0007669"/>
    <property type="project" value="UniProtKB-ARBA"/>
</dbReference>
<dbReference type="SMART" id="SM00044">
    <property type="entry name" value="CYCc"/>
    <property type="match status" value="1"/>
</dbReference>
<dbReference type="AlphaFoldDB" id="A0A7H0LN08"/>
<dbReference type="SUPFAM" id="SSF55073">
    <property type="entry name" value="Nucleotide cyclase"/>
    <property type="match status" value="1"/>
</dbReference>
<dbReference type="PANTHER" id="PTHR43081:SF1">
    <property type="entry name" value="ADENYLATE CYCLASE, TERMINAL-DIFFERENTIATION SPECIFIC"/>
    <property type="match status" value="1"/>
</dbReference>
<accession>A0A7H0LN08</accession>
<dbReference type="PANTHER" id="PTHR43081">
    <property type="entry name" value="ADENYLATE CYCLASE, TERMINAL-DIFFERENTIATION SPECIFIC-RELATED"/>
    <property type="match status" value="1"/>
</dbReference>
<dbReference type="GO" id="GO:0035556">
    <property type="term" value="P:intracellular signal transduction"/>
    <property type="evidence" value="ECO:0007669"/>
    <property type="project" value="InterPro"/>
</dbReference>
<protein>
    <submittedName>
        <fullName evidence="3">Adenylate/guanylate cyclase domain-containing protein</fullName>
    </submittedName>
</protein>
<feature type="domain" description="Guanylate cyclase" evidence="2">
    <location>
        <begin position="490"/>
        <end position="626"/>
    </location>
</feature>
<dbReference type="KEGG" id="spap:H3Z74_07845"/>
<dbReference type="InterPro" id="IPR007890">
    <property type="entry name" value="CHASE2"/>
</dbReference>
<keyword evidence="4" id="KW-1185">Reference proteome</keyword>
<evidence type="ECO:0000259" key="2">
    <source>
        <dbReference type="PROSITE" id="PS50125"/>
    </source>
</evidence>
<gene>
    <name evidence="3" type="ORF">H3Z74_07845</name>
</gene>
<name>A0A7H0LN08_9SPHN</name>
<proteinExistence type="predicted"/>
<reference evidence="3 4" key="1">
    <citation type="submission" date="2020-09" db="EMBL/GenBank/DDBJ databases">
        <title>Sphingomonas sp., a new species isolated from pork steak.</title>
        <authorList>
            <person name="Heidler von Heilborn D."/>
        </authorList>
    </citation>
    <scope>NUCLEOTIDE SEQUENCE [LARGE SCALE GENOMIC DNA]</scope>
    <source>
        <strain evidence="4">S8-3T</strain>
    </source>
</reference>
<dbReference type="InterPro" id="IPR001054">
    <property type="entry name" value="A/G_cyclase"/>
</dbReference>
<evidence type="ECO:0000256" key="1">
    <source>
        <dbReference type="SAM" id="Phobius"/>
    </source>
</evidence>
<keyword evidence="1" id="KW-1133">Transmembrane helix</keyword>
<dbReference type="Pfam" id="PF00211">
    <property type="entry name" value="Guanylate_cyc"/>
    <property type="match status" value="1"/>
</dbReference>
<feature type="transmembrane region" description="Helical" evidence="1">
    <location>
        <begin position="430"/>
        <end position="448"/>
    </location>
</feature>
<dbReference type="PROSITE" id="PS50125">
    <property type="entry name" value="GUANYLATE_CYCLASE_2"/>
    <property type="match status" value="1"/>
</dbReference>
<dbReference type="InterPro" id="IPR050697">
    <property type="entry name" value="Adenylyl/Guanylyl_Cyclase_3/4"/>
</dbReference>
<keyword evidence="1" id="KW-0472">Membrane</keyword>
<organism evidence="3 4">
    <name type="scientific">Sphingomonas alpina</name>
    <dbReference type="NCBI Taxonomy" id="653931"/>
    <lineage>
        <taxon>Bacteria</taxon>
        <taxon>Pseudomonadati</taxon>
        <taxon>Pseudomonadota</taxon>
        <taxon>Alphaproteobacteria</taxon>
        <taxon>Sphingomonadales</taxon>
        <taxon>Sphingomonadaceae</taxon>
        <taxon>Sphingomonas</taxon>
    </lineage>
</organism>
<keyword evidence="1" id="KW-0812">Transmembrane</keyword>